<dbReference type="GO" id="GO:0003746">
    <property type="term" value="F:translation elongation factor activity"/>
    <property type="evidence" value="ECO:0007669"/>
    <property type="project" value="UniProtKB-KW"/>
</dbReference>
<dbReference type="RefSeq" id="WP_088554917.1">
    <property type="nucleotide sequence ID" value="NZ_BDGJ01000168.1"/>
</dbReference>
<dbReference type="GO" id="GO:0005829">
    <property type="term" value="C:cytosol"/>
    <property type="evidence" value="ECO:0007669"/>
    <property type="project" value="TreeGrafter"/>
</dbReference>
<dbReference type="NCBIfam" id="TIGR00475">
    <property type="entry name" value="selB"/>
    <property type="match status" value="1"/>
</dbReference>
<keyword evidence="11" id="KW-1185">Reference proteome</keyword>
<dbReference type="InterPro" id="IPR015190">
    <property type="entry name" value="Elong_fac_SelB-wing-hlx_typ-2"/>
</dbReference>
<dbReference type="Pfam" id="PF03144">
    <property type="entry name" value="GTP_EFTU_D2"/>
    <property type="match status" value="1"/>
</dbReference>
<evidence type="ECO:0000256" key="7">
    <source>
        <dbReference type="ARBA" id="ARBA00025526"/>
    </source>
</evidence>
<evidence type="ECO:0000256" key="4">
    <source>
        <dbReference type="ARBA" id="ARBA00022741"/>
    </source>
</evidence>
<dbReference type="Gene3D" id="1.10.10.10">
    <property type="entry name" value="Winged helix-like DNA-binding domain superfamily/Winged helix DNA-binding domain"/>
    <property type="match status" value="1"/>
</dbReference>
<evidence type="ECO:0000256" key="1">
    <source>
        <dbReference type="ARBA" id="ARBA00004496"/>
    </source>
</evidence>
<keyword evidence="3" id="KW-0963">Cytoplasm</keyword>
<evidence type="ECO:0000256" key="6">
    <source>
        <dbReference type="ARBA" id="ARBA00023134"/>
    </source>
</evidence>
<dbReference type="InterPro" id="IPR000795">
    <property type="entry name" value="T_Tr_GTP-bd_dom"/>
</dbReference>
<dbReference type="Pfam" id="PF00009">
    <property type="entry name" value="GTP_EFTU"/>
    <property type="match status" value="1"/>
</dbReference>
<dbReference type="FunFam" id="3.40.50.300:FF:001064">
    <property type="entry name" value="Selenocysteine-specific translation elongation factor"/>
    <property type="match status" value="1"/>
</dbReference>
<dbReference type="Proteomes" id="UP000197032">
    <property type="component" value="Unassembled WGS sequence"/>
</dbReference>
<dbReference type="CDD" id="cd04171">
    <property type="entry name" value="SelB"/>
    <property type="match status" value="1"/>
</dbReference>
<dbReference type="SUPFAM" id="SSF52540">
    <property type="entry name" value="P-loop containing nucleoside triphosphate hydrolases"/>
    <property type="match status" value="1"/>
</dbReference>
<dbReference type="InterPro" id="IPR005225">
    <property type="entry name" value="Small_GTP-bd"/>
</dbReference>
<dbReference type="SUPFAM" id="SSF46785">
    <property type="entry name" value="Winged helix' DNA-binding domain"/>
    <property type="match status" value="3"/>
</dbReference>
<organism evidence="10 11">
    <name type="scientific">Calderihabitans maritimus</name>
    <dbReference type="NCBI Taxonomy" id="1246530"/>
    <lineage>
        <taxon>Bacteria</taxon>
        <taxon>Bacillati</taxon>
        <taxon>Bacillota</taxon>
        <taxon>Clostridia</taxon>
        <taxon>Neomoorellales</taxon>
        <taxon>Calderihabitantaceae</taxon>
        <taxon>Calderihabitans</taxon>
    </lineage>
</organism>
<dbReference type="PROSITE" id="PS51722">
    <property type="entry name" value="G_TR_2"/>
    <property type="match status" value="1"/>
</dbReference>
<dbReference type="AlphaFoldDB" id="A0A1Z5HVU3"/>
<dbReference type="OrthoDB" id="9804504at2"/>
<evidence type="ECO:0000256" key="3">
    <source>
        <dbReference type="ARBA" id="ARBA00022490"/>
    </source>
</evidence>
<dbReference type="Gene3D" id="2.40.30.10">
    <property type="entry name" value="Translation factors"/>
    <property type="match status" value="2"/>
</dbReference>
<dbReference type="SUPFAM" id="SSF50465">
    <property type="entry name" value="EF-Tu/eEF-1alpha/eIF2-gamma C-terminal domain"/>
    <property type="match status" value="1"/>
</dbReference>
<dbReference type="InterPro" id="IPR009001">
    <property type="entry name" value="Transl_elong_EF1A/Init_IF2_C"/>
</dbReference>
<keyword evidence="5" id="KW-0648">Protein biosynthesis</keyword>
<keyword evidence="4" id="KW-0547">Nucleotide-binding</keyword>
<dbReference type="InterPro" id="IPR036388">
    <property type="entry name" value="WH-like_DNA-bd_sf"/>
</dbReference>
<dbReference type="InterPro" id="IPR027417">
    <property type="entry name" value="P-loop_NTPase"/>
</dbReference>
<dbReference type="CDD" id="cd03696">
    <property type="entry name" value="SelB_II"/>
    <property type="match status" value="1"/>
</dbReference>
<dbReference type="Pfam" id="PF09107">
    <property type="entry name" value="WHD_3rd_SelB"/>
    <property type="match status" value="1"/>
</dbReference>
<protein>
    <recommendedName>
        <fullName evidence="2">Selenocysteine-specific elongation factor</fullName>
    </recommendedName>
    <alternativeName>
        <fullName evidence="8">SelB translation factor</fullName>
    </alternativeName>
</protein>
<dbReference type="GO" id="GO:0005525">
    <property type="term" value="F:GTP binding"/>
    <property type="evidence" value="ECO:0007669"/>
    <property type="project" value="UniProtKB-KW"/>
</dbReference>
<reference evidence="11" key="1">
    <citation type="journal article" date="2017" name="Appl. Environ. Microbiol.">
        <title>Genomic analysis of Calderihabitans maritimus KKC1, a thermophilic hydrogenogenic carboxydotrophic bacterium isolated from marine sediment.</title>
        <authorList>
            <person name="Omae K."/>
            <person name="Yoneda Y."/>
            <person name="Fukuyama Y."/>
            <person name="Yoshida T."/>
            <person name="Sako Y."/>
        </authorList>
    </citation>
    <scope>NUCLEOTIDE SEQUENCE [LARGE SCALE GENOMIC DNA]</scope>
    <source>
        <strain evidence="11">KKC1</strain>
    </source>
</reference>
<dbReference type="Pfam" id="PF09106">
    <property type="entry name" value="WHD_2nd_SelB"/>
    <property type="match status" value="1"/>
</dbReference>
<dbReference type="PANTHER" id="PTHR43721">
    <property type="entry name" value="ELONGATION FACTOR TU-RELATED"/>
    <property type="match status" value="1"/>
</dbReference>
<dbReference type="InterPro" id="IPR050055">
    <property type="entry name" value="EF-Tu_GTPase"/>
</dbReference>
<dbReference type="InterPro" id="IPR015191">
    <property type="entry name" value="SelB_WHD4"/>
</dbReference>
<keyword evidence="6" id="KW-0342">GTP-binding</keyword>
<dbReference type="GO" id="GO:0003723">
    <property type="term" value="F:RNA binding"/>
    <property type="evidence" value="ECO:0007669"/>
    <property type="project" value="InterPro"/>
</dbReference>
<proteinExistence type="predicted"/>
<name>A0A1Z5HVU3_9FIRM</name>
<feature type="domain" description="Tr-type G" evidence="9">
    <location>
        <begin position="1"/>
        <end position="173"/>
    </location>
</feature>
<sequence length="640" mass="71785">MDYIIVGTAGHIDHGKTVLVKALTGVDTDRLKEEKERGISIELGFAPLVLSNGLKLGLVDVPGHERFIKQMLAGVGGIDLVLLVVAADEGVMPQTQEHLDIIDLLQIKRGIIVITKKDLVDDEWLELVQEEVRETVRGTVLEHSPMVAVSALTGEGISELRRLLEELAETTPPKSSEGYVRLPIDRVFSVTGFGTVVTGTLWSGSIRTGDELEILPHGLRSRVRNLQIHGETVSSALAGQRVAVNLAGLEVHQVERGDVLATPGVWQPSYRMDVKLHLLNRMEKPLQHRARVRVHLGTSEILGRVVLLDRDELLPGETAYAQMVMEKPVVAAKNDRFVIRNYSPMYTLGGGTVVEPVAAKHKRFRPEIIKALDTKLTGTPAELVLQAVKSHSVPLIELQEVAKKVGMLKDEVLKAANKLKDKNLIQIISGETETFLVDAQQLKIWEKDALELLEDYHSRFSLREGIPKEELRSRQFALLSAKAFNLLLQHWAQQGIIRIKGNFVAKSDFQCIPDPKQRRILNQIEQIFKENLFQPPSLAHIQDRIGITGEQLEELLRYLLRTDKLVKVSEDLFFHADAVKVAQEKIGNYLSKHEQISLGEARDLLESSRKFVLPLLEYFDQVRFTRRVGDIRVLYSKNQG</sequence>
<keyword evidence="10" id="KW-0251">Elongation factor</keyword>
<dbReference type="PANTHER" id="PTHR43721:SF22">
    <property type="entry name" value="ELONGATION FACTOR TU, MITOCHONDRIAL"/>
    <property type="match status" value="1"/>
</dbReference>
<dbReference type="InterPro" id="IPR036390">
    <property type="entry name" value="WH_DNA-bd_sf"/>
</dbReference>
<dbReference type="GO" id="GO:0001514">
    <property type="term" value="P:selenocysteine incorporation"/>
    <property type="evidence" value="ECO:0007669"/>
    <property type="project" value="InterPro"/>
</dbReference>
<accession>A0A1Z5HVU3</accession>
<evidence type="ECO:0000259" key="9">
    <source>
        <dbReference type="PROSITE" id="PS51722"/>
    </source>
</evidence>
<gene>
    <name evidence="10" type="ORF">KKC1_27970</name>
</gene>
<dbReference type="InterPro" id="IPR009000">
    <property type="entry name" value="Transl_B-barrel_sf"/>
</dbReference>
<comment type="function">
    <text evidence="7">Translation factor necessary for the incorporation of selenocysteine into proteins. It probably replaces EF-Tu for the insertion of selenocysteine directed by the UGA codon. SelB binds GTP and GDP.</text>
</comment>
<dbReference type="Gene3D" id="1.10.10.2770">
    <property type="match status" value="1"/>
</dbReference>
<comment type="subcellular location">
    <subcellularLocation>
        <location evidence="1">Cytoplasm</location>
    </subcellularLocation>
</comment>
<dbReference type="EMBL" id="BDGJ01000168">
    <property type="protein sequence ID" value="GAW93669.1"/>
    <property type="molecule type" value="Genomic_DNA"/>
</dbReference>
<evidence type="ECO:0000256" key="5">
    <source>
        <dbReference type="ARBA" id="ARBA00022917"/>
    </source>
</evidence>
<dbReference type="Gene3D" id="3.40.50.300">
    <property type="entry name" value="P-loop containing nucleotide triphosphate hydrolases"/>
    <property type="match status" value="1"/>
</dbReference>
<dbReference type="GO" id="GO:0003924">
    <property type="term" value="F:GTPase activity"/>
    <property type="evidence" value="ECO:0007669"/>
    <property type="project" value="InterPro"/>
</dbReference>
<dbReference type="InterPro" id="IPR057335">
    <property type="entry name" value="Beta-barrel_SelB"/>
</dbReference>
<evidence type="ECO:0000256" key="2">
    <source>
        <dbReference type="ARBA" id="ARBA00015953"/>
    </source>
</evidence>
<dbReference type="Pfam" id="PF25461">
    <property type="entry name" value="Beta-barrel_SelB"/>
    <property type="match status" value="1"/>
</dbReference>
<dbReference type="NCBIfam" id="TIGR00231">
    <property type="entry name" value="small_GTP"/>
    <property type="match status" value="1"/>
</dbReference>
<dbReference type="SUPFAM" id="SSF50447">
    <property type="entry name" value="Translation proteins"/>
    <property type="match status" value="1"/>
</dbReference>
<comment type="caution">
    <text evidence="10">The sequence shown here is derived from an EMBL/GenBank/DDBJ whole genome shotgun (WGS) entry which is preliminary data.</text>
</comment>
<evidence type="ECO:0000256" key="8">
    <source>
        <dbReference type="ARBA" id="ARBA00031615"/>
    </source>
</evidence>
<evidence type="ECO:0000313" key="11">
    <source>
        <dbReference type="Proteomes" id="UP000197032"/>
    </source>
</evidence>
<dbReference type="InterPro" id="IPR004161">
    <property type="entry name" value="EFTu-like_2"/>
</dbReference>
<evidence type="ECO:0000313" key="10">
    <source>
        <dbReference type="EMBL" id="GAW93669.1"/>
    </source>
</evidence>
<dbReference type="CDD" id="cd15491">
    <property type="entry name" value="selB_III"/>
    <property type="match status" value="1"/>
</dbReference>
<dbReference type="InterPro" id="IPR004535">
    <property type="entry name" value="Transl_elong_SelB"/>
</dbReference>